<dbReference type="AlphaFoldDB" id="A0A840LKC5"/>
<dbReference type="InterPro" id="IPR007076">
    <property type="entry name" value="TfoX_N"/>
</dbReference>
<dbReference type="RefSeq" id="WP_184303976.1">
    <property type="nucleotide sequence ID" value="NZ_JACHLP010000011.1"/>
</dbReference>
<evidence type="ECO:0000313" key="3">
    <source>
        <dbReference type="Proteomes" id="UP000562027"/>
    </source>
</evidence>
<organism evidence="2 3">
    <name type="scientific">Roseateles oligotrophus</name>
    <dbReference type="NCBI Taxonomy" id="1769250"/>
    <lineage>
        <taxon>Bacteria</taxon>
        <taxon>Pseudomonadati</taxon>
        <taxon>Pseudomonadota</taxon>
        <taxon>Betaproteobacteria</taxon>
        <taxon>Burkholderiales</taxon>
        <taxon>Sphaerotilaceae</taxon>
        <taxon>Roseateles</taxon>
    </lineage>
</organism>
<dbReference type="Proteomes" id="UP000562027">
    <property type="component" value="Unassembled WGS sequence"/>
</dbReference>
<reference evidence="2 3" key="1">
    <citation type="submission" date="2020-08" db="EMBL/GenBank/DDBJ databases">
        <title>Functional genomics of gut bacteria from endangered species of beetles.</title>
        <authorList>
            <person name="Carlos-Shanley C."/>
        </authorList>
    </citation>
    <scope>NUCLEOTIDE SEQUENCE [LARGE SCALE GENOMIC DNA]</scope>
    <source>
        <strain evidence="2 3">S00239</strain>
    </source>
</reference>
<feature type="domain" description="TfoX N-terminal" evidence="1">
    <location>
        <begin position="14"/>
        <end position="102"/>
    </location>
</feature>
<comment type="caution">
    <text evidence="2">The sequence shown here is derived from an EMBL/GenBank/DDBJ whole genome shotgun (WGS) entry which is preliminary data.</text>
</comment>
<protein>
    <recommendedName>
        <fullName evidence="1">TfoX N-terminal domain-containing protein</fullName>
    </recommendedName>
</protein>
<proteinExistence type="predicted"/>
<name>A0A840LKC5_9BURK</name>
<sequence length="109" mass="11731">MARDPGLEAILFEELGGLDGLTDKAMFGGWAWLLEGHLLCGARTDGMLVRLGKGQDGWALALPGVAAMISRGKPMAGWVRAEARAFANDQVRRQLLDAALRFVAALPRK</sequence>
<evidence type="ECO:0000259" key="1">
    <source>
        <dbReference type="Pfam" id="PF04993"/>
    </source>
</evidence>
<gene>
    <name evidence="2" type="ORF">HNP55_004289</name>
</gene>
<accession>A0A840LKC5</accession>
<keyword evidence="3" id="KW-1185">Reference proteome</keyword>
<dbReference type="SUPFAM" id="SSF159894">
    <property type="entry name" value="YgaC/TfoX-N like"/>
    <property type="match status" value="1"/>
</dbReference>
<dbReference type="Pfam" id="PF04993">
    <property type="entry name" value="TfoX_N"/>
    <property type="match status" value="1"/>
</dbReference>
<evidence type="ECO:0000313" key="2">
    <source>
        <dbReference type="EMBL" id="MBB4845737.1"/>
    </source>
</evidence>
<dbReference type="EMBL" id="JACHLP010000011">
    <property type="protein sequence ID" value="MBB4845737.1"/>
    <property type="molecule type" value="Genomic_DNA"/>
</dbReference>